<protein>
    <submittedName>
        <fullName evidence="6">Carbohydrate kinase</fullName>
    </submittedName>
</protein>
<reference evidence="7" key="1">
    <citation type="submission" date="2020-02" db="EMBL/GenBank/DDBJ databases">
        <title>Streptomyces sp. ASO4wet.</title>
        <authorList>
            <person name="Risdian C."/>
            <person name="Landwehr W."/>
            <person name="Schupp P."/>
            <person name="Wink J."/>
        </authorList>
    </citation>
    <scope>NUCLEOTIDE SEQUENCE [LARGE SCALE GENOMIC DNA]</scope>
    <source>
        <strain evidence="7">ASO4wet</strain>
    </source>
</reference>
<evidence type="ECO:0000256" key="2">
    <source>
        <dbReference type="ARBA" id="ARBA00022679"/>
    </source>
</evidence>
<evidence type="ECO:0000256" key="1">
    <source>
        <dbReference type="ARBA" id="ARBA00009156"/>
    </source>
</evidence>
<dbReference type="Gene3D" id="3.30.420.40">
    <property type="match status" value="2"/>
</dbReference>
<dbReference type="InterPro" id="IPR050406">
    <property type="entry name" value="FGGY_Carb_Kinase"/>
</dbReference>
<evidence type="ECO:0000313" key="6">
    <source>
        <dbReference type="EMBL" id="QPP05680.1"/>
    </source>
</evidence>
<dbReference type="InterPro" id="IPR018485">
    <property type="entry name" value="FGGY_C"/>
</dbReference>
<sequence>MTVVVGVDVATAAVRATAVDPSGAVVATVARPLPAPQRPRPGWSEQPASYADVALEVLRTLAGQLGGRPVAGLAVTSTSGTVVPCDARGVPEGDALLYDDRRATEDGALLARAECARRDAHRHEAEASEQAPAPDEVPTDELPAALGRIAWLERHRRAPRYLHVADVVVAALAGGIQPTDTSHALKGGADPETLSWPGRLLPLLGVDEEKLPALERPGAVVAEVCAEAAARTALPVGTPVVLGMTDGCTGQIAAGAVAAGDAVSVLGTTLVVKAVTDTRPHLPGTAVYSHRAPDGRWWPGGASNVGAGVLIARSPGADLAALDLAADRHGPARVCCYPLTRRGERFPFARPDADGFWTGEPRDGVEEHRALLEGVAFTERLALTVLGRAGDLAARPLSAVGGASRSEVWLRIRATVMRRTVSVPEHPTSGFGAAVLAASATVHGSLAESVAEMVRPSHTVDPDESQSEALEASYGRFLAALRDRGCLDGDEETAATE</sequence>
<keyword evidence="7" id="KW-1185">Reference proteome</keyword>
<dbReference type="GO" id="GO:0016301">
    <property type="term" value="F:kinase activity"/>
    <property type="evidence" value="ECO:0007669"/>
    <property type="project" value="UniProtKB-KW"/>
</dbReference>
<gene>
    <name evidence="6" type="ORF">G4Z16_03920</name>
</gene>
<feature type="region of interest" description="Disordered" evidence="4">
    <location>
        <begin position="120"/>
        <end position="140"/>
    </location>
</feature>
<organism evidence="6 7">
    <name type="scientific">Streptomyces bathyalis</name>
    <dbReference type="NCBI Taxonomy" id="2710756"/>
    <lineage>
        <taxon>Bacteria</taxon>
        <taxon>Bacillati</taxon>
        <taxon>Actinomycetota</taxon>
        <taxon>Actinomycetes</taxon>
        <taxon>Kitasatosporales</taxon>
        <taxon>Streptomycetaceae</taxon>
        <taxon>Streptomyces</taxon>
    </lineage>
</organism>
<name>A0A7T1WSF3_9ACTN</name>
<dbReference type="GO" id="GO:0005975">
    <property type="term" value="P:carbohydrate metabolic process"/>
    <property type="evidence" value="ECO:0007669"/>
    <property type="project" value="InterPro"/>
</dbReference>
<dbReference type="AlphaFoldDB" id="A0A7T1WSF3"/>
<feature type="domain" description="Carbohydrate kinase FGGY C-terminal" evidence="5">
    <location>
        <begin position="263"/>
        <end position="440"/>
    </location>
</feature>
<proteinExistence type="inferred from homology"/>
<dbReference type="KEGG" id="sbat:G4Z16_03920"/>
<keyword evidence="2" id="KW-0808">Transferase</keyword>
<evidence type="ECO:0000313" key="7">
    <source>
        <dbReference type="Proteomes" id="UP000595046"/>
    </source>
</evidence>
<dbReference type="Pfam" id="PF02782">
    <property type="entry name" value="FGGY_C"/>
    <property type="match status" value="1"/>
</dbReference>
<keyword evidence="3 6" id="KW-0418">Kinase</keyword>
<comment type="similarity">
    <text evidence="1">Belongs to the FGGY kinase family.</text>
</comment>
<dbReference type="InterPro" id="IPR043129">
    <property type="entry name" value="ATPase_NBD"/>
</dbReference>
<evidence type="ECO:0000259" key="5">
    <source>
        <dbReference type="Pfam" id="PF02782"/>
    </source>
</evidence>
<dbReference type="SUPFAM" id="SSF53067">
    <property type="entry name" value="Actin-like ATPase domain"/>
    <property type="match status" value="2"/>
</dbReference>
<dbReference type="Proteomes" id="UP000595046">
    <property type="component" value="Chromosome"/>
</dbReference>
<evidence type="ECO:0000256" key="4">
    <source>
        <dbReference type="SAM" id="MobiDB-lite"/>
    </source>
</evidence>
<dbReference type="PANTHER" id="PTHR43095">
    <property type="entry name" value="SUGAR KINASE"/>
    <property type="match status" value="1"/>
</dbReference>
<accession>A0A7T1WSF3</accession>
<evidence type="ECO:0000256" key="3">
    <source>
        <dbReference type="ARBA" id="ARBA00022777"/>
    </source>
</evidence>
<dbReference type="InterPro" id="IPR000577">
    <property type="entry name" value="Carb_kinase_FGGY"/>
</dbReference>
<dbReference type="RefSeq" id="WP_197349195.1">
    <property type="nucleotide sequence ID" value="NZ_CP048882.1"/>
</dbReference>
<dbReference type="EMBL" id="CP048882">
    <property type="protein sequence ID" value="QPP05680.1"/>
    <property type="molecule type" value="Genomic_DNA"/>
</dbReference>
<dbReference type="PANTHER" id="PTHR43095:SF2">
    <property type="entry name" value="GLUCONOKINASE"/>
    <property type="match status" value="1"/>
</dbReference>
<dbReference type="PIRSF" id="PIRSF000538">
    <property type="entry name" value="GlpK"/>
    <property type="match status" value="1"/>
</dbReference>